<dbReference type="Proteomes" id="UP001460270">
    <property type="component" value="Unassembled WGS sequence"/>
</dbReference>
<name>A0AAW0MUD8_9GOBI</name>
<organism evidence="1 2">
    <name type="scientific">Mugilogobius chulae</name>
    <name type="common">yellowstripe goby</name>
    <dbReference type="NCBI Taxonomy" id="88201"/>
    <lineage>
        <taxon>Eukaryota</taxon>
        <taxon>Metazoa</taxon>
        <taxon>Chordata</taxon>
        <taxon>Craniata</taxon>
        <taxon>Vertebrata</taxon>
        <taxon>Euteleostomi</taxon>
        <taxon>Actinopterygii</taxon>
        <taxon>Neopterygii</taxon>
        <taxon>Teleostei</taxon>
        <taxon>Neoteleostei</taxon>
        <taxon>Acanthomorphata</taxon>
        <taxon>Gobiaria</taxon>
        <taxon>Gobiiformes</taxon>
        <taxon>Gobioidei</taxon>
        <taxon>Gobiidae</taxon>
        <taxon>Gobionellinae</taxon>
        <taxon>Mugilogobius</taxon>
    </lineage>
</organism>
<dbReference type="EMBL" id="JBBPFD010000050">
    <property type="protein sequence ID" value="KAK7880794.1"/>
    <property type="molecule type" value="Genomic_DNA"/>
</dbReference>
<evidence type="ECO:0000313" key="2">
    <source>
        <dbReference type="Proteomes" id="UP001460270"/>
    </source>
</evidence>
<proteinExistence type="predicted"/>
<accession>A0AAW0MUD8</accession>
<keyword evidence="2" id="KW-1185">Reference proteome</keyword>
<reference evidence="2" key="1">
    <citation type="submission" date="2024-04" db="EMBL/GenBank/DDBJ databases">
        <title>Salinicola lusitanus LLJ914,a marine bacterium isolated from the Okinawa Trough.</title>
        <authorList>
            <person name="Li J."/>
        </authorList>
    </citation>
    <scope>NUCLEOTIDE SEQUENCE [LARGE SCALE GENOMIC DNA]</scope>
</reference>
<evidence type="ECO:0000313" key="1">
    <source>
        <dbReference type="EMBL" id="KAK7880794.1"/>
    </source>
</evidence>
<sequence length="76" mass="8802">MSSELRRTPLVEQAQCESCMGVHGSRTLQRTDLISPNTAAAAELRDVWTSEAGREEMLSKTWRRRFRKVFKVYGWV</sequence>
<comment type="caution">
    <text evidence="1">The sequence shown here is derived from an EMBL/GenBank/DDBJ whole genome shotgun (WGS) entry which is preliminary data.</text>
</comment>
<protein>
    <submittedName>
        <fullName evidence="1">Uncharacterized protein</fullName>
    </submittedName>
</protein>
<gene>
    <name evidence="1" type="ORF">WMY93_032575</name>
</gene>
<dbReference type="AlphaFoldDB" id="A0AAW0MUD8"/>